<gene>
    <name evidence="1" type="ORF">HHL20_12965</name>
</gene>
<dbReference type="InterPro" id="IPR016064">
    <property type="entry name" value="NAD/diacylglycerol_kinase_sf"/>
</dbReference>
<evidence type="ECO:0000313" key="1">
    <source>
        <dbReference type="EMBL" id="NML58256.1"/>
    </source>
</evidence>
<keyword evidence="2" id="KW-1185">Reference proteome</keyword>
<accession>A0A7Y0FJC7</accession>
<proteinExistence type="predicted"/>
<dbReference type="AlphaFoldDB" id="A0A7Y0FJC7"/>
<keyword evidence="1" id="KW-0808">Transferase</keyword>
<name>A0A7Y0FJC7_9FLAO</name>
<dbReference type="Gene3D" id="3.40.50.10330">
    <property type="entry name" value="Probable inorganic polyphosphate/atp-NAD kinase, domain 1"/>
    <property type="match status" value="1"/>
</dbReference>
<dbReference type="PANTHER" id="PTHR13158">
    <property type="match status" value="1"/>
</dbReference>
<dbReference type="Proteomes" id="UP000552615">
    <property type="component" value="Unassembled WGS sequence"/>
</dbReference>
<organism evidence="1 2">
    <name type="scientific">Chryseobacterium cheonjiense</name>
    <dbReference type="NCBI Taxonomy" id="2728845"/>
    <lineage>
        <taxon>Bacteria</taxon>
        <taxon>Pseudomonadati</taxon>
        <taxon>Bacteroidota</taxon>
        <taxon>Flavobacteriia</taxon>
        <taxon>Flavobacteriales</taxon>
        <taxon>Weeksellaceae</taxon>
        <taxon>Chryseobacterium group</taxon>
        <taxon>Chryseobacterium</taxon>
    </lineage>
</organism>
<sequence>MKIEYAIIIKNKTRLEVLVERFNTKAQAKFYIESSGGNFQEYVDEHEKFYQSFLEVQTQLSKVIKNKVIEREFIPSYIFSDNNLIVVVGQDGLVANVAKYSRHIPIIAVNPDPERYDGVLLPFTAKNFLKGVYTVINENFSSKKMKFAEAVLNDGQKLLAVNDLFIGISSHSSARYKIMLNGKEETHSSSGIIVSTKTGSTGWLSSIFNMAFGILGRNDLQYPKLHEDDLFFAVREPFKSIRTQTDICSGKLKKGNKLIIESLMPNNGFIFSDGIEQDFLQFNSGATAEIRLSDDEAVLVLNQIITMKTIKKNKNTDDEKNI</sequence>
<evidence type="ECO:0000313" key="2">
    <source>
        <dbReference type="Proteomes" id="UP000552615"/>
    </source>
</evidence>
<dbReference type="PANTHER" id="PTHR13158:SF5">
    <property type="entry name" value="NAD KINASE 2, MITOCHONDRIAL"/>
    <property type="match status" value="1"/>
</dbReference>
<protein>
    <submittedName>
        <fullName evidence="1">Sugar kinase</fullName>
    </submittedName>
</protein>
<dbReference type="InterPro" id="IPR017438">
    <property type="entry name" value="ATP-NAD_kinase_N"/>
</dbReference>
<dbReference type="RefSeq" id="WP_169231601.1">
    <property type="nucleotide sequence ID" value="NZ_JABBGF010000002.1"/>
</dbReference>
<dbReference type="GO" id="GO:0003951">
    <property type="term" value="F:NAD+ kinase activity"/>
    <property type="evidence" value="ECO:0007669"/>
    <property type="project" value="InterPro"/>
</dbReference>
<dbReference type="SUPFAM" id="SSF111331">
    <property type="entry name" value="NAD kinase/diacylglycerol kinase-like"/>
    <property type="match status" value="1"/>
</dbReference>
<dbReference type="Gene3D" id="2.60.200.30">
    <property type="entry name" value="Probable inorganic polyphosphate/atp-NAD kinase, domain 2"/>
    <property type="match status" value="1"/>
</dbReference>
<comment type="caution">
    <text evidence="1">The sequence shown here is derived from an EMBL/GenBank/DDBJ whole genome shotgun (WGS) entry which is preliminary data.</text>
</comment>
<keyword evidence="1" id="KW-0418">Kinase</keyword>
<dbReference type="GO" id="GO:0019674">
    <property type="term" value="P:NAD+ metabolic process"/>
    <property type="evidence" value="ECO:0007669"/>
    <property type="project" value="InterPro"/>
</dbReference>
<dbReference type="InterPro" id="IPR017437">
    <property type="entry name" value="ATP-NAD_kinase_PpnK-typ_C"/>
</dbReference>
<reference evidence="1 2" key="1">
    <citation type="submission" date="2020-04" db="EMBL/GenBank/DDBJ databases">
        <title>Chryseobacterium sp. RJ-7-14 sp. nov., isolated from Jeju soil.</title>
        <authorList>
            <person name="Dahal R.H."/>
            <person name="Chaudhary D.K."/>
        </authorList>
    </citation>
    <scope>NUCLEOTIDE SEQUENCE [LARGE SCALE GENOMIC DNA]</scope>
    <source>
        <strain evidence="1 2">RJ-7-14</strain>
    </source>
</reference>
<dbReference type="EMBL" id="JABBGF010000002">
    <property type="protein sequence ID" value="NML58256.1"/>
    <property type="molecule type" value="Genomic_DNA"/>
</dbReference>